<name>A0ACB9M8A8_9MYRT</name>
<evidence type="ECO:0000313" key="1">
    <source>
        <dbReference type="EMBL" id="KAI4319639.1"/>
    </source>
</evidence>
<organism evidence="1 2">
    <name type="scientific">Melastoma candidum</name>
    <dbReference type="NCBI Taxonomy" id="119954"/>
    <lineage>
        <taxon>Eukaryota</taxon>
        <taxon>Viridiplantae</taxon>
        <taxon>Streptophyta</taxon>
        <taxon>Embryophyta</taxon>
        <taxon>Tracheophyta</taxon>
        <taxon>Spermatophyta</taxon>
        <taxon>Magnoliopsida</taxon>
        <taxon>eudicotyledons</taxon>
        <taxon>Gunneridae</taxon>
        <taxon>Pentapetalae</taxon>
        <taxon>rosids</taxon>
        <taxon>malvids</taxon>
        <taxon>Myrtales</taxon>
        <taxon>Melastomataceae</taxon>
        <taxon>Melastomatoideae</taxon>
        <taxon>Melastomateae</taxon>
        <taxon>Melastoma</taxon>
    </lineage>
</organism>
<accession>A0ACB9M8A8</accession>
<dbReference type="Proteomes" id="UP001057402">
    <property type="component" value="Chromosome 10"/>
</dbReference>
<sequence>MQNKNSSYFIEWIPNNVKSSVSDIPPRGLSMASMFVRNSTSIREIFRRVSEQFPAIFRRKDFLHSYTREGMDDVELTEA</sequence>
<gene>
    <name evidence="1" type="ORF">MLD38_033217</name>
</gene>
<comment type="caution">
    <text evidence="1">The sequence shown here is derived from an EMBL/GenBank/DDBJ whole genome shotgun (WGS) entry which is preliminary data.</text>
</comment>
<keyword evidence="2" id="KW-1185">Reference proteome</keyword>
<protein>
    <submittedName>
        <fullName evidence="1">Uncharacterized protein</fullName>
    </submittedName>
</protein>
<evidence type="ECO:0000313" key="2">
    <source>
        <dbReference type="Proteomes" id="UP001057402"/>
    </source>
</evidence>
<dbReference type="EMBL" id="CM042889">
    <property type="protein sequence ID" value="KAI4319639.1"/>
    <property type="molecule type" value="Genomic_DNA"/>
</dbReference>
<proteinExistence type="predicted"/>
<reference evidence="2" key="1">
    <citation type="journal article" date="2023" name="Front. Plant Sci.">
        <title>Chromosomal-level genome assembly of Melastoma candidum provides insights into trichome evolution.</title>
        <authorList>
            <person name="Zhong Y."/>
            <person name="Wu W."/>
            <person name="Sun C."/>
            <person name="Zou P."/>
            <person name="Liu Y."/>
            <person name="Dai S."/>
            <person name="Zhou R."/>
        </authorList>
    </citation>
    <scope>NUCLEOTIDE SEQUENCE [LARGE SCALE GENOMIC DNA]</scope>
</reference>